<dbReference type="AlphaFoldDB" id="A0A0B1SKX1"/>
<accession>A0A0B1SKX1</accession>
<evidence type="ECO:0000313" key="2">
    <source>
        <dbReference type="EMBL" id="KHJ84127.1"/>
    </source>
</evidence>
<evidence type="ECO:0000313" key="3">
    <source>
        <dbReference type="Proteomes" id="UP000053660"/>
    </source>
</evidence>
<feature type="domain" description="MULE transposase" evidence="1">
    <location>
        <begin position="164"/>
        <end position="256"/>
    </location>
</feature>
<gene>
    <name evidence="2" type="ORF">OESDEN_16163</name>
</gene>
<dbReference type="InterPro" id="IPR018289">
    <property type="entry name" value="MULE_transposase_dom"/>
</dbReference>
<dbReference type="EMBL" id="KN570041">
    <property type="protein sequence ID" value="KHJ84127.1"/>
    <property type="molecule type" value="Genomic_DNA"/>
</dbReference>
<name>A0A0B1SKX1_OESDE</name>
<evidence type="ECO:0000259" key="1">
    <source>
        <dbReference type="Pfam" id="PF10551"/>
    </source>
</evidence>
<proteinExistence type="predicted"/>
<reference evidence="2 3" key="1">
    <citation type="submission" date="2014-03" db="EMBL/GenBank/DDBJ databases">
        <title>Draft genome of the hookworm Oesophagostomum dentatum.</title>
        <authorList>
            <person name="Mitreva M."/>
        </authorList>
    </citation>
    <scope>NUCLEOTIDE SEQUENCE [LARGE SCALE GENOMIC DNA]</scope>
    <source>
        <strain evidence="2 3">OD-Hann</strain>
    </source>
</reference>
<dbReference type="Proteomes" id="UP000053660">
    <property type="component" value="Unassembled WGS sequence"/>
</dbReference>
<keyword evidence="3" id="KW-1185">Reference proteome</keyword>
<sequence>MNVHSREDGKLDVKGCFGHVGHAVEPALLRLNKNQEELLKSLLEGKAKITRAIVLVITAVIEHSMDYIIRKLKRDYSAKDSRLWFVEGKDLWTLANRFGLRPGYRDKSDMKSLMICYGEKNADDGIRHLQISDDPNGKGFCLISIVITPTQLEWLKRYSSRGIAVDGTHNVTRYNLKLATVSVADHKDRGLPAAFMLSGTMTTSDAQKLLTEVKNVYPDFNPSHIVTDEAPCFYNGFRAVFPSATAKQHYCRCHIDQTFMRATTKLVEII</sequence>
<dbReference type="Pfam" id="PF10551">
    <property type="entry name" value="MULE"/>
    <property type="match status" value="1"/>
</dbReference>
<dbReference type="OrthoDB" id="5867259at2759"/>
<protein>
    <recommendedName>
        <fullName evidence="1">MULE transposase domain-containing protein</fullName>
    </recommendedName>
</protein>
<organism evidence="2 3">
    <name type="scientific">Oesophagostomum dentatum</name>
    <name type="common">Nodular worm</name>
    <dbReference type="NCBI Taxonomy" id="61180"/>
    <lineage>
        <taxon>Eukaryota</taxon>
        <taxon>Metazoa</taxon>
        <taxon>Ecdysozoa</taxon>
        <taxon>Nematoda</taxon>
        <taxon>Chromadorea</taxon>
        <taxon>Rhabditida</taxon>
        <taxon>Rhabditina</taxon>
        <taxon>Rhabditomorpha</taxon>
        <taxon>Strongyloidea</taxon>
        <taxon>Strongylidae</taxon>
        <taxon>Oesophagostomum</taxon>
    </lineage>
</organism>